<gene>
    <name evidence="5" type="ORF">CWI83_02355</name>
</gene>
<dbReference type="AlphaFoldDB" id="A0A432ZNB2"/>
<evidence type="ECO:0000313" key="6">
    <source>
        <dbReference type="Proteomes" id="UP000288279"/>
    </source>
</evidence>
<evidence type="ECO:0000313" key="5">
    <source>
        <dbReference type="EMBL" id="RUO79370.1"/>
    </source>
</evidence>
<dbReference type="Pfam" id="PF25954">
    <property type="entry name" value="Beta-barrel_RND_2"/>
    <property type="match status" value="1"/>
</dbReference>
<evidence type="ECO:0000256" key="2">
    <source>
        <dbReference type="SAM" id="Coils"/>
    </source>
</evidence>
<feature type="coiled-coil region" evidence="2">
    <location>
        <begin position="97"/>
        <end position="129"/>
    </location>
</feature>
<dbReference type="EMBL" id="PIQG01000001">
    <property type="protein sequence ID" value="RUO79370.1"/>
    <property type="molecule type" value="Genomic_DNA"/>
</dbReference>
<dbReference type="GO" id="GO:1990281">
    <property type="term" value="C:efflux pump complex"/>
    <property type="evidence" value="ECO:0007669"/>
    <property type="project" value="TreeGrafter"/>
</dbReference>
<evidence type="ECO:0000259" key="4">
    <source>
        <dbReference type="Pfam" id="PF25967"/>
    </source>
</evidence>
<dbReference type="Pfam" id="PF25967">
    <property type="entry name" value="RND-MFP_C"/>
    <property type="match status" value="1"/>
</dbReference>
<dbReference type="InterPro" id="IPR006143">
    <property type="entry name" value="RND_pump_MFP"/>
</dbReference>
<comment type="similarity">
    <text evidence="1">Belongs to the membrane fusion protein (MFP) (TC 8.A.1) family.</text>
</comment>
<sequence length="351" mass="38384">MKSFACASKLQGYFALIALTVSLTLVSAKVEAQSRWGGEQAALVITQPLGFERKLTRVDVVGFAEAVRSVDLYAAVAERVDAVLFKPGQVVAEGEVLVQLDDRRQQASKQRIELELADAERTVKRLEQSRAQGAVAQSELDAAVTARDLLKVALTEVKIEIEDRKVRAPFAGVVGFTELEPGDRINTSTLITTLDQRDELFVRFNAPETALPLLQNDAELAVSPWNQQAQSYPAVVEQVDSRINQQNRTIAVRARVANSDDSLRPGMSFRVSLVLRGDAFAVIPEAALMWGAEGAYVWINEQGKAKRVNVSIEQRLPGRILVNGELQLGDALVIEGVQQLRPGQSLSVQGE</sequence>
<protein>
    <submittedName>
        <fullName evidence="5">Efflux transporter periplasmic adaptor subunit</fullName>
    </submittedName>
</protein>
<keyword evidence="6" id="KW-1185">Reference proteome</keyword>
<dbReference type="Gene3D" id="2.40.420.20">
    <property type="match status" value="1"/>
</dbReference>
<dbReference type="InterPro" id="IPR058627">
    <property type="entry name" value="MdtA-like_C"/>
</dbReference>
<accession>A0A432ZNB2</accession>
<dbReference type="Gene3D" id="2.40.50.100">
    <property type="match status" value="1"/>
</dbReference>
<dbReference type="RefSeq" id="WP_126825164.1">
    <property type="nucleotide sequence ID" value="NZ_PIQG01000001.1"/>
</dbReference>
<dbReference type="NCBIfam" id="TIGR01730">
    <property type="entry name" value="RND_mfp"/>
    <property type="match status" value="1"/>
</dbReference>
<evidence type="ECO:0000256" key="1">
    <source>
        <dbReference type="ARBA" id="ARBA00009477"/>
    </source>
</evidence>
<reference evidence="5 6" key="1">
    <citation type="journal article" date="2011" name="Front. Microbiol.">
        <title>Genomic signatures of strain selection and enhancement in Bacillus atrophaeus var. globigii, a historical biowarfare simulant.</title>
        <authorList>
            <person name="Gibbons H.S."/>
            <person name="Broomall S.M."/>
            <person name="McNew L.A."/>
            <person name="Daligault H."/>
            <person name="Chapman C."/>
            <person name="Bruce D."/>
            <person name="Karavis M."/>
            <person name="Krepps M."/>
            <person name="McGregor P.A."/>
            <person name="Hong C."/>
            <person name="Park K.H."/>
            <person name="Akmal A."/>
            <person name="Feldman A."/>
            <person name="Lin J.S."/>
            <person name="Chang W.E."/>
            <person name="Higgs B.W."/>
            <person name="Demirev P."/>
            <person name="Lindquist J."/>
            <person name="Liem A."/>
            <person name="Fochler E."/>
            <person name="Read T.D."/>
            <person name="Tapia R."/>
            <person name="Johnson S."/>
            <person name="Bishop-Lilly K.A."/>
            <person name="Detter C."/>
            <person name="Han C."/>
            <person name="Sozhamannan S."/>
            <person name="Rosenzweig C.N."/>
            <person name="Skowronski E.W."/>
        </authorList>
    </citation>
    <scope>NUCLEOTIDE SEQUENCE [LARGE SCALE GENOMIC DNA]</scope>
    <source>
        <strain evidence="5 6">PIT1</strain>
    </source>
</reference>
<dbReference type="InterPro" id="IPR058792">
    <property type="entry name" value="Beta-barrel_RND_2"/>
</dbReference>
<comment type="caution">
    <text evidence="5">The sequence shown here is derived from an EMBL/GenBank/DDBJ whole genome shotgun (WGS) entry which is preliminary data.</text>
</comment>
<dbReference type="GO" id="GO:0015562">
    <property type="term" value="F:efflux transmembrane transporter activity"/>
    <property type="evidence" value="ECO:0007669"/>
    <property type="project" value="TreeGrafter"/>
</dbReference>
<keyword evidence="2" id="KW-0175">Coiled coil</keyword>
<organism evidence="5 6">
    <name type="scientific">Pseudidiomarina taiwanensis</name>
    <dbReference type="NCBI Taxonomy" id="337250"/>
    <lineage>
        <taxon>Bacteria</taxon>
        <taxon>Pseudomonadati</taxon>
        <taxon>Pseudomonadota</taxon>
        <taxon>Gammaproteobacteria</taxon>
        <taxon>Alteromonadales</taxon>
        <taxon>Idiomarinaceae</taxon>
        <taxon>Pseudidiomarina</taxon>
    </lineage>
</organism>
<dbReference type="PANTHER" id="PTHR30469:SF16">
    <property type="entry name" value="HAE1 FAMILY EFFLUX PUMP MFP COMPONENT"/>
    <property type="match status" value="1"/>
</dbReference>
<dbReference type="OrthoDB" id="9806939at2"/>
<dbReference type="Gene3D" id="1.10.287.470">
    <property type="entry name" value="Helix hairpin bin"/>
    <property type="match status" value="1"/>
</dbReference>
<evidence type="ECO:0000259" key="3">
    <source>
        <dbReference type="Pfam" id="PF25954"/>
    </source>
</evidence>
<name>A0A432ZNB2_9GAMM</name>
<dbReference type="PANTHER" id="PTHR30469">
    <property type="entry name" value="MULTIDRUG RESISTANCE PROTEIN MDTA"/>
    <property type="match status" value="1"/>
</dbReference>
<dbReference type="SUPFAM" id="SSF111369">
    <property type="entry name" value="HlyD-like secretion proteins"/>
    <property type="match status" value="1"/>
</dbReference>
<proteinExistence type="inferred from homology"/>
<feature type="domain" description="Multidrug resistance protein MdtA-like C-terminal permuted SH3" evidence="4">
    <location>
        <begin position="282"/>
        <end position="338"/>
    </location>
</feature>
<dbReference type="Gene3D" id="2.40.30.170">
    <property type="match status" value="1"/>
</dbReference>
<feature type="domain" description="CusB-like beta-barrel" evidence="3">
    <location>
        <begin position="202"/>
        <end position="273"/>
    </location>
</feature>
<dbReference type="Proteomes" id="UP000288279">
    <property type="component" value="Unassembled WGS sequence"/>
</dbReference>